<feature type="transmembrane region" description="Helical" evidence="5">
    <location>
        <begin position="154"/>
        <end position="176"/>
    </location>
</feature>
<dbReference type="Proteomes" id="UP001303408">
    <property type="component" value="Chromosome"/>
</dbReference>
<keyword evidence="2 5" id="KW-0812">Transmembrane</keyword>
<feature type="transmembrane region" description="Helical" evidence="5">
    <location>
        <begin position="299"/>
        <end position="318"/>
    </location>
</feature>
<feature type="transmembrane region" description="Helical" evidence="5">
    <location>
        <begin position="35"/>
        <end position="52"/>
    </location>
</feature>
<accession>A0AA96FBD3</accession>
<evidence type="ECO:0000256" key="1">
    <source>
        <dbReference type="ARBA" id="ARBA00004141"/>
    </source>
</evidence>
<evidence type="ECO:0000256" key="2">
    <source>
        <dbReference type="ARBA" id="ARBA00022692"/>
    </source>
</evidence>
<dbReference type="Proteomes" id="UP001304125">
    <property type="component" value="Chromosome"/>
</dbReference>
<keyword evidence="4 5" id="KW-0472">Membrane</keyword>
<evidence type="ECO:0000256" key="3">
    <source>
        <dbReference type="ARBA" id="ARBA00022989"/>
    </source>
</evidence>
<feature type="transmembrane region" description="Helical" evidence="5">
    <location>
        <begin position="204"/>
        <end position="222"/>
    </location>
</feature>
<protein>
    <submittedName>
        <fullName evidence="8">FUSC family protein</fullName>
    </submittedName>
</protein>
<dbReference type="AlphaFoldDB" id="A0AA96FBD3"/>
<dbReference type="EMBL" id="CP134880">
    <property type="protein sequence ID" value="WNM27078.1"/>
    <property type="molecule type" value="Genomic_DNA"/>
</dbReference>
<feature type="domain" description="Integral membrane bound transporter" evidence="6">
    <location>
        <begin position="217"/>
        <end position="342"/>
    </location>
</feature>
<dbReference type="InterPro" id="IPR049453">
    <property type="entry name" value="Memb_transporter_dom"/>
</dbReference>
<dbReference type="GO" id="GO:0016020">
    <property type="term" value="C:membrane"/>
    <property type="evidence" value="ECO:0007669"/>
    <property type="project" value="UniProtKB-SubCell"/>
</dbReference>
<dbReference type="EMBL" id="CP134879">
    <property type="protein sequence ID" value="WNM24249.1"/>
    <property type="molecule type" value="Genomic_DNA"/>
</dbReference>
<reference evidence="8 9" key="1">
    <citation type="submission" date="2023-09" db="EMBL/GenBank/DDBJ databases">
        <title>Demequina sp. a novel bacteria isolated from Capsicum annuum.</title>
        <authorList>
            <person name="Humaira Z."/>
            <person name="Lee J."/>
            <person name="Cho D."/>
        </authorList>
    </citation>
    <scope>NUCLEOTIDE SEQUENCE</scope>
    <source>
        <strain evidence="7 9">OYTSA14</strain>
        <strain evidence="8">PMTSA13</strain>
    </source>
</reference>
<evidence type="ECO:0000313" key="9">
    <source>
        <dbReference type="Proteomes" id="UP001304125"/>
    </source>
</evidence>
<dbReference type="RefSeq" id="WP_313497791.1">
    <property type="nucleotide sequence ID" value="NZ_CP134879.1"/>
</dbReference>
<proteinExistence type="predicted"/>
<dbReference type="Pfam" id="PF13515">
    <property type="entry name" value="FUSC_2"/>
    <property type="match status" value="1"/>
</dbReference>
<gene>
    <name evidence="7" type="ORF">RN606_12915</name>
    <name evidence="8" type="ORF">RN607_12855</name>
</gene>
<organism evidence="8">
    <name type="scientific">Demequina capsici</name>
    <dbReference type="NCBI Taxonomy" id="3075620"/>
    <lineage>
        <taxon>Bacteria</taxon>
        <taxon>Bacillati</taxon>
        <taxon>Actinomycetota</taxon>
        <taxon>Actinomycetes</taxon>
        <taxon>Micrococcales</taxon>
        <taxon>Demequinaceae</taxon>
        <taxon>Demequina</taxon>
    </lineage>
</organism>
<sequence length="365" mass="37912">MNTEARRRDIWVDGMRRAVASLGTVAPPGAPRWPIALQATVVIMVPLLLGAAVDRFDIGLIACVGAFTVPYFAALPRLERLRLRPLAGLVLVASSLLGALVGPYPGAAAMGLIVVASAVGAAVHGYRLGPPGPLFPVIVYGMSAHAVAEGQSALVLVGWVAAGCTFAVLASIVPLIRRVHRQVTPRPLRVLLARPEWDRGARDLAIRTAIVATVCTAVSLLYTDPERAYWTVAAGVVVVGVMPGRGVAVNRGLHRTVGTVAGALIYMGIGELPPNPWLLALILGTLQFITELTITRHYAIAVTAVTPLALIIVTTAVGDFGTPAVVGERILDTLVGSGVAVLTALIHPPGPAGRPSINPPPSPAD</sequence>
<evidence type="ECO:0000256" key="5">
    <source>
        <dbReference type="SAM" id="Phobius"/>
    </source>
</evidence>
<feature type="transmembrane region" description="Helical" evidence="5">
    <location>
        <begin position="58"/>
        <end position="76"/>
    </location>
</feature>
<accession>A0AA96F5U4</accession>
<keyword evidence="3 5" id="KW-1133">Transmembrane helix</keyword>
<evidence type="ECO:0000313" key="8">
    <source>
        <dbReference type="EMBL" id="WNM27078.1"/>
    </source>
</evidence>
<name>A0AA96FBD3_9MICO</name>
<evidence type="ECO:0000313" key="7">
    <source>
        <dbReference type="EMBL" id="WNM24249.1"/>
    </source>
</evidence>
<feature type="transmembrane region" description="Helical" evidence="5">
    <location>
        <begin position="228"/>
        <end position="245"/>
    </location>
</feature>
<keyword evidence="9" id="KW-1185">Reference proteome</keyword>
<evidence type="ECO:0000256" key="4">
    <source>
        <dbReference type="ARBA" id="ARBA00023136"/>
    </source>
</evidence>
<evidence type="ECO:0000259" key="6">
    <source>
        <dbReference type="Pfam" id="PF13515"/>
    </source>
</evidence>
<dbReference type="KEGG" id="dcp:RN607_12855"/>
<comment type="subcellular location">
    <subcellularLocation>
        <location evidence="1">Membrane</location>
        <topology evidence="1">Multi-pass membrane protein</topology>
    </subcellularLocation>
</comment>
<feature type="transmembrane region" description="Helical" evidence="5">
    <location>
        <begin position="83"/>
        <end position="101"/>
    </location>
</feature>